<dbReference type="RefSeq" id="WP_135190098.1">
    <property type="nucleotide sequence ID" value="NZ_SPUM01000081.1"/>
</dbReference>
<feature type="chain" id="PRO_5021366712" evidence="1">
    <location>
        <begin position="19"/>
        <end position="198"/>
    </location>
</feature>
<keyword evidence="3" id="KW-1185">Reference proteome</keyword>
<feature type="signal peptide" evidence="1">
    <location>
        <begin position="1"/>
        <end position="18"/>
    </location>
</feature>
<dbReference type="EMBL" id="SPUM01000081">
    <property type="protein sequence ID" value="TFW31758.1"/>
    <property type="molecule type" value="Genomic_DNA"/>
</dbReference>
<evidence type="ECO:0000256" key="1">
    <source>
        <dbReference type="SAM" id="SignalP"/>
    </source>
</evidence>
<sequence>MLRFAPIVLSWMVITANASPVSDLASAARAQIGVTILYDSSYQRIAYPGGDVPLDRGVCTDVVIRAYRTIGIDLQKLVHEDMRQAWNAYPHPAKWGLKSTDTNIDHRRVPNLATFFRRHGTSIGVTGRPADFRPGDIVTWQIQPSLPHIGIVSDQVSAAGTPLVIHNIGYGATLDDILFAFPITGHYRYPSASTGTPR</sequence>
<dbReference type="InterPro" id="IPR009706">
    <property type="entry name" value="DUF1287"/>
</dbReference>
<protein>
    <submittedName>
        <fullName evidence="2">DUF1287 domain-containing protein</fullName>
    </submittedName>
</protein>
<gene>
    <name evidence="2" type="ORF">E4O92_12475</name>
</gene>
<reference evidence="2 3" key="1">
    <citation type="submission" date="2019-03" db="EMBL/GenBank/DDBJ databases">
        <title>Draft genome of Massilia hortus sp. nov., a novel bacterial species of the Oxalobacteraceae family.</title>
        <authorList>
            <person name="Peta V."/>
            <person name="Raths R."/>
            <person name="Bucking H."/>
        </authorList>
    </citation>
    <scope>NUCLEOTIDE SEQUENCE [LARGE SCALE GENOMIC DNA]</scope>
    <source>
        <strain evidence="2 3">ONC3</strain>
    </source>
</reference>
<dbReference type="OrthoDB" id="114026at2"/>
<evidence type="ECO:0000313" key="2">
    <source>
        <dbReference type="EMBL" id="TFW31758.1"/>
    </source>
</evidence>
<proteinExistence type="predicted"/>
<evidence type="ECO:0000313" key="3">
    <source>
        <dbReference type="Proteomes" id="UP000297258"/>
    </source>
</evidence>
<dbReference type="Proteomes" id="UP000297258">
    <property type="component" value="Unassembled WGS sequence"/>
</dbReference>
<organism evidence="2 3">
    <name type="scientific">Massilia horti</name>
    <dbReference type="NCBI Taxonomy" id="2562153"/>
    <lineage>
        <taxon>Bacteria</taxon>
        <taxon>Pseudomonadati</taxon>
        <taxon>Pseudomonadota</taxon>
        <taxon>Betaproteobacteria</taxon>
        <taxon>Burkholderiales</taxon>
        <taxon>Oxalobacteraceae</taxon>
        <taxon>Telluria group</taxon>
        <taxon>Massilia</taxon>
    </lineage>
</organism>
<dbReference type="Pfam" id="PF06940">
    <property type="entry name" value="DUF1287"/>
    <property type="match status" value="1"/>
</dbReference>
<name>A0A4Y9SYM9_9BURK</name>
<dbReference type="PIRSF" id="PIRSF011444">
    <property type="entry name" value="DUF1287"/>
    <property type="match status" value="1"/>
</dbReference>
<keyword evidence="1" id="KW-0732">Signal</keyword>
<dbReference type="AlphaFoldDB" id="A0A4Y9SYM9"/>
<accession>A0A4Y9SYM9</accession>
<comment type="caution">
    <text evidence="2">The sequence shown here is derived from an EMBL/GenBank/DDBJ whole genome shotgun (WGS) entry which is preliminary data.</text>
</comment>